<sequence length="633" mass="68059">MENSRLTDTTMNDSSTNNTTHPPTSAAAAAFNGGASYIPPGHVAFRLLFHATRIGPLVGKYGTIVRHLEKQSNYKIRVEHPDGSSDDRIVAVISSPKITNKIKLQEENNEEWFDVSAAQEGVIRVLETMVEVAAEDDMALISGGVSCRLLVCRDQGGAIIGRGGNVVEKIEMDTGARIVVLSSEEFSSDLLSSPTDEIVKIEGDVLAVKKALIAVTSRLQEFPPLDKIKTYESSPIPTVDLPLQRSPMIQPLPSNSINHTPIGGPSSLEKVPDIDSRTQQQEVVFKILCPNKRVGGIIGKQGSIIKALQRETGASVVIGPVLAECDERLITITAMESVKSRNSPAQNAVVLVFNRSMEAGVVMELSLGSKGSIVLARVVVSSNQVDCLLGEGDAIISEMRNVTGAGLNLLGPNEVPKCAPENTEVLQITGEFVNVRNALYEVTGRLRDHMFWIKMSNENGNRDPMGTENRSYGSVRDTTPIGSHLSNSILDNLDEQKSLTEGMDRQGISNNIDQAATPSSLESLTNSRVNRENIMDISRRSPSVKGGVELGSGNRSVIVTNTTVEIVVPDTVIGFIYGENGSNLARLRQISGAKVIVLEHLPGTTESTFVISGTPHETQAAVSLLQAFVLVGK</sequence>
<dbReference type="PROSITE" id="PS50084">
    <property type="entry name" value="KH_TYPE_1"/>
    <property type="match status" value="5"/>
</dbReference>
<feature type="domain" description="K Homology" evidence="4">
    <location>
        <begin position="281"/>
        <end position="354"/>
    </location>
</feature>
<dbReference type="GO" id="GO:0003723">
    <property type="term" value="F:RNA binding"/>
    <property type="evidence" value="ECO:0007669"/>
    <property type="project" value="UniProtKB-UniRule"/>
</dbReference>
<dbReference type="SMART" id="SM00322">
    <property type="entry name" value="KH"/>
    <property type="match status" value="5"/>
</dbReference>
<dbReference type="PANTHER" id="PTHR10288">
    <property type="entry name" value="KH DOMAIN CONTAINING RNA BINDING PROTEIN"/>
    <property type="match status" value="1"/>
</dbReference>
<dbReference type="AlphaFoldDB" id="A0AAV6WD89"/>
<accession>A0AAV6WD89</accession>
<dbReference type="InterPro" id="IPR004087">
    <property type="entry name" value="KH_dom"/>
</dbReference>
<evidence type="ECO:0000256" key="2">
    <source>
        <dbReference type="PROSITE-ProRule" id="PRU00117"/>
    </source>
</evidence>
<dbReference type="EMBL" id="WHWC01000015">
    <property type="protein sequence ID" value="KAG8368593.1"/>
    <property type="molecule type" value="Genomic_DNA"/>
</dbReference>
<keyword evidence="1" id="KW-0677">Repeat</keyword>
<feature type="domain" description="K Homology" evidence="4">
    <location>
        <begin position="143"/>
        <end position="220"/>
    </location>
</feature>
<keyword evidence="6" id="KW-1185">Reference proteome</keyword>
<dbReference type="InterPro" id="IPR004088">
    <property type="entry name" value="KH_dom_type_1"/>
</dbReference>
<reference evidence="5" key="1">
    <citation type="submission" date="2019-10" db="EMBL/GenBank/DDBJ databases">
        <authorList>
            <person name="Zhang R."/>
            <person name="Pan Y."/>
            <person name="Wang J."/>
            <person name="Ma R."/>
            <person name="Yu S."/>
        </authorList>
    </citation>
    <scope>NUCLEOTIDE SEQUENCE</scope>
    <source>
        <strain evidence="5">LA-IB0</strain>
        <tissue evidence="5">Leaf</tissue>
    </source>
</reference>
<evidence type="ECO:0000313" key="5">
    <source>
        <dbReference type="EMBL" id="KAG8368593.1"/>
    </source>
</evidence>
<dbReference type="InterPro" id="IPR036612">
    <property type="entry name" value="KH_dom_type_1_sf"/>
</dbReference>
<gene>
    <name evidence="5" type="ORF">BUALT_Bualt15G0061600</name>
</gene>
<evidence type="ECO:0000313" key="6">
    <source>
        <dbReference type="Proteomes" id="UP000826271"/>
    </source>
</evidence>
<proteinExistence type="predicted"/>
<evidence type="ECO:0000256" key="1">
    <source>
        <dbReference type="ARBA" id="ARBA00022737"/>
    </source>
</evidence>
<evidence type="ECO:0000256" key="3">
    <source>
        <dbReference type="SAM" id="MobiDB-lite"/>
    </source>
</evidence>
<dbReference type="Pfam" id="PF00013">
    <property type="entry name" value="KH_1"/>
    <property type="match status" value="5"/>
</dbReference>
<name>A0AAV6WD89_9LAMI</name>
<dbReference type="SUPFAM" id="SSF54791">
    <property type="entry name" value="Eukaryotic type KH-domain (KH-domain type I)"/>
    <property type="match status" value="5"/>
</dbReference>
<dbReference type="Gene3D" id="3.30.1370.10">
    <property type="entry name" value="K Homology domain, type 1"/>
    <property type="match status" value="3"/>
</dbReference>
<dbReference type="CDD" id="cd22459">
    <property type="entry name" value="KH-I_PEPPER_rpt1_like"/>
    <property type="match status" value="1"/>
</dbReference>
<keyword evidence="2" id="KW-0694">RNA-binding</keyword>
<protein>
    <recommendedName>
        <fullName evidence="4">K Homology domain-containing protein</fullName>
    </recommendedName>
</protein>
<dbReference type="Proteomes" id="UP000826271">
    <property type="component" value="Unassembled WGS sequence"/>
</dbReference>
<dbReference type="Gene3D" id="3.30.310.210">
    <property type="match status" value="1"/>
</dbReference>
<feature type="compositionally biased region" description="Low complexity" evidence="3">
    <location>
        <begin position="7"/>
        <end position="24"/>
    </location>
</feature>
<feature type="domain" description="K Homology" evidence="4">
    <location>
        <begin position="41"/>
        <end position="111"/>
    </location>
</feature>
<feature type="domain" description="K Homology" evidence="4">
    <location>
        <begin position="560"/>
        <end position="630"/>
    </location>
</feature>
<feature type="domain" description="K Homology" evidence="4">
    <location>
        <begin position="372"/>
        <end position="447"/>
    </location>
</feature>
<evidence type="ECO:0000259" key="4">
    <source>
        <dbReference type="SMART" id="SM00322"/>
    </source>
</evidence>
<organism evidence="5 6">
    <name type="scientific">Buddleja alternifolia</name>
    <dbReference type="NCBI Taxonomy" id="168488"/>
    <lineage>
        <taxon>Eukaryota</taxon>
        <taxon>Viridiplantae</taxon>
        <taxon>Streptophyta</taxon>
        <taxon>Embryophyta</taxon>
        <taxon>Tracheophyta</taxon>
        <taxon>Spermatophyta</taxon>
        <taxon>Magnoliopsida</taxon>
        <taxon>eudicotyledons</taxon>
        <taxon>Gunneridae</taxon>
        <taxon>Pentapetalae</taxon>
        <taxon>asterids</taxon>
        <taxon>lamiids</taxon>
        <taxon>Lamiales</taxon>
        <taxon>Scrophulariaceae</taxon>
        <taxon>Buddlejeae</taxon>
        <taxon>Buddleja</taxon>
    </lineage>
</organism>
<feature type="region of interest" description="Disordered" evidence="3">
    <location>
        <begin position="1"/>
        <end position="24"/>
    </location>
</feature>
<comment type="caution">
    <text evidence="5">The sequence shown here is derived from an EMBL/GenBank/DDBJ whole genome shotgun (WGS) entry which is preliminary data.</text>
</comment>